<evidence type="ECO:0000313" key="3">
    <source>
        <dbReference type="Proteomes" id="UP000324222"/>
    </source>
</evidence>
<comment type="caution">
    <text evidence="2">The sequence shown here is derived from an EMBL/GenBank/DDBJ whole genome shotgun (WGS) entry which is preliminary data.</text>
</comment>
<feature type="region of interest" description="Disordered" evidence="1">
    <location>
        <begin position="1"/>
        <end position="21"/>
    </location>
</feature>
<keyword evidence="3" id="KW-1185">Reference proteome</keyword>
<accession>A0A5B7J7H0</accession>
<dbReference type="AlphaFoldDB" id="A0A5B7J7H0"/>
<evidence type="ECO:0000313" key="2">
    <source>
        <dbReference type="EMBL" id="MPC90719.1"/>
    </source>
</evidence>
<reference evidence="2 3" key="1">
    <citation type="submission" date="2019-05" db="EMBL/GenBank/DDBJ databases">
        <title>Another draft genome of Portunus trituberculatus and its Hox gene families provides insights of decapod evolution.</title>
        <authorList>
            <person name="Jeong J.-H."/>
            <person name="Song I."/>
            <person name="Kim S."/>
            <person name="Choi T."/>
            <person name="Kim D."/>
            <person name="Ryu S."/>
            <person name="Kim W."/>
        </authorList>
    </citation>
    <scope>NUCLEOTIDE SEQUENCE [LARGE SCALE GENOMIC DNA]</scope>
    <source>
        <tissue evidence="2">Muscle</tissue>
    </source>
</reference>
<dbReference type="EMBL" id="VSRR010085341">
    <property type="protein sequence ID" value="MPC90719.1"/>
    <property type="molecule type" value="Genomic_DNA"/>
</dbReference>
<organism evidence="2 3">
    <name type="scientific">Portunus trituberculatus</name>
    <name type="common">Swimming crab</name>
    <name type="synonym">Neptunus trituberculatus</name>
    <dbReference type="NCBI Taxonomy" id="210409"/>
    <lineage>
        <taxon>Eukaryota</taxon>
        <taxon>Metazoa</taxon>
        <taxon>Ecdysozoa</taxon>
        <taxon>Arthropoda</taxon>
        <taxon>Crustacea</taxon>
        <taxon>Multicrustacea</taxon>
        <taxon>Malacostraca</taxon>
        <taxon>Eumalacostraca</taxon>
        <taxon>Eucarida</taxon>
        <taxon>Decapoda</taxon>
        <taxon>Pleocyemata</taxon>
        <taxon>Brachyura</taxon>
        <taxon>Eubrachyura</taxon>
        <taxon>Portunoidea</taxon>
        <taxon>Portunidae</taxon>
        <taxon>Portuninae</taxon>
        <taxon>Portunus</taxon>
    </lineage>
</organism>
<sequence>MYPEDHFIQFIQEAHPPPPPPIPFLLLQQPSTSVTCNTQGHGNTHRPSDPSPATPPLSLVAP</sequence>
<name>A0A5B7J7H0_PORTR</name>
<feature type="region of interest" description="Disordered" evidence="1">
    <location>
        <begin position="33"/>
        <end position="62"/>
    </location>
</feature>
<dbReference type="Proteomes" id="UP000324222">
    <property type="component" value="Unassembled WGS sequence"/>
</dbReference>
<proteinExistence type="predicted"/>
<gene>
    <name evidence="2" type="ORF">E2C01_085716</name>
</gene>
<feature type="compositionally biased region" description="Polar residues" evidence="1">
    <location>
        <begin position="33"/>
        <end position="42"/>
    </location>
</feature>
<protein>
    <submittedName>
        <fullName evidence="2">Uncharacterized protein</fullName>
    </submittedName>
</protein>
<evidence type="ECO:0000256" key="1">
    <source>
        <dbReference type="SAM" id="MobiDB-lite"/>
    </source>
</evidence>